<keyword evidence="9" id="KW-1185">Reference proteome</keyword>
<keyword evidence="6" id="KW-0378">Hydrolase</keyword>
<dbReference type="GO" id="GO:0004519">
    <property type="term" value="F:endonuclease activity"/>
    <property type="evidence" value="ECO:0007669"/>
    <property type="project" value="UniProtKB-KW"/>
</dbReference>
<sequence>MAIFIRAMRRIGTVDRQLLKKQIEVMRDTLLDGKFRNHDATIILATNAKVRRLNWRYASNRETTDVLSFALRDEPRRKSRSLSVSQKDIHGLIQDAPFLDPNTGQLRSDIHAPRITNDLGRIFVAVPFCKTIAKERSMEHADYITLACAHGMAHLVGFDHETEDEIEIMKRAEEEVVQAVISEVGIVGDVKSFPKSYLS</sequence>
<evidence type="ECO:0000256" key="4">
    <source>
        <dbReference type="ARBA" id="ARBA00022723"/>
    </source>
</evidence>
<comment type="similarity">
    <text evidence="2">Belongs to the endoribonuclease YbeY family.</text>
</comment>
<evidence type="ECO:0000313" key="9">
    <source>
        <dbReference type="Proteomes" id="UP000247409"/>
    </source>
</evidence>
<keyword evidence="5" id="KW-0255">Endonuclease</keyword>
<evidence type="ECO:0000256" key="2">
    <source>
        <dbReference type="ARBA" id="ARBA00010875"/>
    </source>
</evidence>
<dbReference type="EMBL" id="NBIV01000044">
    <property type="protein sequence ID" value="PXF46084.1"/>
    <property type="molecule type" value="Genomic_DNA"/>
</dbReference>
<dbReference type="AlphaFoldDB" id="A0A2V3IVD0"/>
<evidence type="ECO:0000256" key="5">
    <source>
        <dbReference type="ARBA" id="ARBA00022759"/>
    </source>
</evidence>
<evidence type="ECO:0000313" key="8">
    <source>
        <dbReference type="EMBL" id="PXF46084.1"/>
    </source>
</evidence>
<protein>
    <submittedName>
        <fullName evidence="8">Putative ribonuclease</fullName>
    </submittedName>
</protein>
<proteinExistence type="inferred from homology"/>
<dbReference type="InterPro" id="IPR023091">
    <property type="entry name" value="MetalPrtase_cat_dom_sf_prd"/>
</dbReference>
<dbReference type="Proteomes" id="UP000247409">
    <property type="component" value="Unassembled WGS sequence"/>
</dbReference>
<evidence type="ECO:0000256" key="7">
    <source>
        <dbReference type="ARBA" id="ARBA00022833"/>
    </source>
</evidence>
<dbReference type="STRING" id="448386.A0A2V3IVD0"/>
<dbReference type="NCBIfam" id="TIGR00043">
    <property type="entry name" value="rRNA maturation RNase YbeY"/>
    <property type="match status" value="1"/>
</dbReference>
<name>A0A2V3IVD0_9FLOR</name>
<gene>
    <name evidence="8" type="ORF">BWQ96_04090</name>
</gene>
<dbReference type="GO" id="GO:0046872">
    <property type="term" value="F:metal ion binding"/>
    <property type="evidence" value="ECO:0007669"/>
    <property type="project" value="UniProtKB-KW"/>
</dbReference>
<dbReference type="Gene3D" id="3.40.390.30">
    <property type="entry name" value="Metalloproteases ('zincins'), catalytic domain"/>
    <property type="match status" value="1"/>
</dbReference>
<dbReference type="PANTHER" id="PTHR46986:SF1">
    <property type="entry name" value="ENDORIBONUCLEASE YBEY, CHLOROPLASTIC"/>
    <property type="match status" value="1"/>
</dbReference>
<dbReference type="OrthoDB" id="27226at2759"/>
<organism evidence="8 9">
    <name type="scientific">Gracilariopsis chorda</name>
    <dbReference type="NCBI Taxonomy" id="448386"/>
    <lineage>
        <taxon>Eukaryota</taxon>
        <taxon>Rhodophyta</taxon>
        <taxon>Florideophyceae</taxon>
        <taxon>Rhodymeniophycidae</taxon>
        <taxon>Gracilariales</taxon>
        <taxon>Gracilariaceae</taxon>
        <taxon>Gracilariopsis</taxon>
    </lineage>
</organism>
<evidence type="ECO:0000256" key="1">
    <source>
        <dbReference type="ARBA" id="ARBA00001947"/>
    </source>
</evidence>
<keyword evidence="4" id="KW-0479">Metal-binding</keyword>
<dbReference type="PANTHER" id="PTHR46986">
    <property type="entry name" value="ENDORIBONUCLEASE YBEY, CHLOROPLASTIC"/>
    <property type="match status" value="1"/>
</dbReference>
<dbReference type="HAMAP" id="MF_00009">
    <property type="entry name" value="Endoribonucl_YbeY"/>
    <property type="match status" value="1"/>
</dbReference>
<comment type="cofactor">
    <cofactor evidence="1">
        <name>Zn(2+)</name>
        <dbReference type="ChEBI" id="CHEBI:29105"/>
    </cofactor>
</comment>
<dbReference type="GO" id="GO:0006364">
    <property type="term" value="P:rRNA processing"/>
    <property type="evidence" value="ECO:0007669"/>
    <property type="project" value="InterPro"/>
</dbReference>
<comment type="caution">
    <text evidence="8">The sequence shown here is derived from an EMBL/GenBank/DDBJ whole genome shotgun (WGS) entry which is preliminary data.</text>
</comment>
<evidence type="ECO:0000256" key="6">
    <source>
        <dbReference type="ARBA" id="ARBA00022801"/>
    </source>
</evidence>
<keyword evidence="7" id="KW-0862">Zinc</keyword>
<dbReference type="Pfam" id="PF02130">
    <property type="entry name" value="YbeY"/>
    <property type="match status" value="1"/>
</dbReference>
<reference evidence="8 9" key="1">
    <citation type="journal article" date="2018" name="Mol. Biol. Evol.">
        <title>Analysis of the draft genome of the red seaweed Gracilariopsis chorda provides insights into genome size evolution in Rhodophyta.</title>
        <authorList>
            <person name="Lee J."/>
            <person name="Yang E.C."/>
            <person name="Graf L."/>
            <person name="Yang J.H."/>
            <person name="Qiu H."/>
            <person name="Zel Zion U."/>
            <person name="Chan C.X."/>
            <person name="Stephens T.G."/>
            <person name="Weber A.P.M."/>
            <person name="Boo G.H."/>
            <person name="Boo S.M."/>
            <person name="Kim K.M."/>
            <person name="Shin Y."/>
            <person name="Jung M."/>
            <person name="Lee S.J."/>
            <person name="Yim H.S."/>
            <person name="Lee J.H."/>
            <person name="Bhattacharya D."/>
            <person name="Yoon H.S."/>
        </authorList>
    </citation>
    <scope>NUCLEOTIDE SEQUENCE [LARGE SCALE GENOMIC DNA]</scope>
    <source>
        <strain evidence="8 9">SKKU-2015</strain>
        <tissue evidence="8">Whole body</tissue>
    </source>
</reference>
<accession>A0A2V3IVD0</accession>
<dbReference type="SUPFAM" id="SSF55486">
    <property type="entry name" value="Metalloproteases ('zincins'), catalytic domain"/>
    <property type="match status" value="1"/>
</dbReference>
<keyword evidence="3" id="KW-0540">Nuclease</keyword>
<evidence type="ECO:0000256" key="3">
    <source>
        <dbReference type="ARBA" id="ARBA00022722"/>
    </source>
</evidence>
<dbReference type="InterPro" id="IPR002036">
    <property type="entry name" value="YbeY"/>
</dbReference>
<dbReference type="GO" id="GO:0004222">
    <property type="term" value="F:metalloendopeptidase activity"/>
    <property type="evidence" value="ECO:0007669"/>
    <property type="project" value="InterPro"/>
</dbReference>